<sequence length="220" mass="25143">MSLFFKFKNLFKKRPENDLFQESFSRNIPTTTTLVRRSSSSSSLSSIVHDALEYFEEEIQTNATSHLNLPESSNNIPTSQNNDSNNVESLPILAQKDIPTVSPNEFEIPELSQDSSNPVEIPLEKNTEPPPAIKEDKKSNSIKITTPENALPKIYLNILNALRYSNKKSITERILREPQFNEHILPKCLRWSFNAKDAGEKFLIYNYLQLVQDFVSSSFC</sequence>
<dbReference type="WBParaSite" id="ES5_v2.g19231.t1">
    <property type="protein sequence ID" value="ES5_v2.g19231.t1"/>
    <property type="gene ID" value="ES5_v2.g19231"/>
</dbReference>
<protein>
    <submittedName>
        <fullName evidence="2">Uncharacterized protein</fullName>
    </submittedName>
</protein>
<dbReference type="Proteomes" id="UP000887579">
    <property type="component" value="Unplaced"/>
</dbReference>
<evidence type="ECO:0000313" key="1">
    <source>
        <dbReference type="Proteomes" id="UP000887579"/>
    </source>
</evidence>
<proteinExistence type="predicted"/>
<accession>A0AC34FP79</accession>
<evidence type="ECO:0000313" key="2">
    <source>
        <dbReference type="WBParaSite" id="ES5_v2.g19231.t1"/>
    </source>
</evidence>
<organism evidence="1 2">
    <name type="scientific">Panagrolaimus sp. ES5</name>
    <dbReference type="NCBI Taxonomy" id="591445"/>
    <lineage>
        <taxon>Eukaryota</taxon>
        <taxon>Metazoa</taxon>
        <taxon>Ecdysozoa</taxon>
        <taxon>Nematoda</taxon>
        <taxon>Chromadorea</taxon>
        <taxon>Rhabditida</taxon>
        <taxon>Tylenchina</taxon>
        <taxon>Panagrolaimomorpha</taxon>
        <taxon>Panagrolaimoidea</taxon>
        <taxon>Panagrolaimidae</taxon>
        <taxon>Panagrolaimus</taxon>
    </lineage>
</organism>
<name>A0AC34FP79_9BILA</name>
<reference evidence="2" key="1">
    <citation type="submission" date="2022-11" db="UniProtKB">
        <authorList>
            <consortium name="WormBaseParasite"/>
        </authorList>
    </citation>
    <scope>IDENTIFICATION</scope>
</reference>